<dbReference type="Proteomes" id="UP000095300">
    <property type="component" value="Unassembled WGS sequence"/>
</dbReference>
<organism evidence="15 16">
    <name type="scientific">Stomoxys calcitrans</name>
    <name type="common">Stable fly</name>
    <name type="synonym">Conops calcitrans</name>
    <dbReference type="NCBI Taxonomy" id="35570"/>
    <lineage>
        <taxon>Eukaryota</taxon>
        <taxon>Metazoa</taxon>
        <taxon>Ecdysozoa</taxon>
        <taxon>Arthropoda</taxon>
        <taxon>Hexapoda</taxon>
        <taxon>Insecta</taxon>
        <taxon>Pterygota</taxon>
        <taxon>Neoptera</taxon>
        <taxon>Endopterygota</taxon>
        <taxon>Diptera</taxon>
        <taxon>Brachycera</taxon>
        <taxon>Muscomorpha</taxon>
        <taxon>Muscoidea</taxon>
        <taxon>Muscidae</taxon>
        <taxon>Stomoxys</taxon>
    </lineage>
</organism>
<dbReference type="GO" id="GO:0006357">
    <property type="term" value="P:regulation of transcription by RNA polymerase II"/>
    <property type="evidence" value="ECO:0007669"/>
    <property type="project" value="TreeGrafter"/>
</dbReference>
<comment type="subcellular location">
    <subcellularLocation>
        <location evidence="1">Nucleus</location>
    </subcellularLocation>
</comment>
<dbReference type="GO" id="GO:0008270">
    <property type="term" value="F:zinc ion binding"/>
    <property type="evidence" value="ECO:0007669"/>
    <property type="project" value="UniProtKB-UniRule"/>
</dbReference>
<dbReference type="FunFam" id="3.30.160.60:FF:000100">
    <property type="entry name" value="Zinc finger 45-like"/>
    <property type="match status" value="1"/>
</dbReference>
<dbReference type="Gene3D" id="3.40.1800.20">
    <property type="match status" value="1"/>
</dbReference>
<evidence type="ECO:0008006" key="17">
    <source>
        <dbReference type="Google" id="ProtNLM"/>
    </source>
</evidence>
<protein>
    <recommendedName>
        <fullName evidence="17">Protein krueppel</fullName>
    </recommendedName>
</protein>
<evidence type="ECO:0000256" key="4">
    <source>
        <dbReference type="ARBA" id="ARBA00022771"/>
    </source>
</evidence>
<evidence type="ECO:0000256" key="7">
    <source>
        <dbReference type="ARBA" id="ARBA00023125"/>
    </source>
</evidence>
<feature type="binding site" evidence="11">
    <location>
        <position position="56"/>
    </location>
    <ligand>
        <name>Zn(2+)</name>
        <dbReference type="ChEBI" id="CHEBI:29105"/>
    </ligand>
</feature>
<dbReference type="GO" id="GO:0005634">
    <property type="term" value="C:nucleus"/>
    <property type="evidence" value="ECO:0007669"/>
    <property type="project" value="UniProtKB-SubCell"/>
</dbReference>
<reference evidence="15" key="1">
    <citation type="submission" date="2020-05" db="UniProtKB">
        <authorList>
            <consortium name="EnsemblMetazoa"/>
        </authorList>
    </citation>
    <scope>IDENTIFICATION</scope>
    <source>
        <strain evidence="15">USDA</strain>
    </source>
</reference>
<name>A0A1I8NM72_STOCA</name>
<dbReference type="SMART" id="SM00868">
    <property type="entry name" value="zf-AD"/>
    <property type="match status" value="1"/>
</dbReference>
<dbReference type="Gene3D" id="3.30.160.60">
    <property type="entry name" value="Classic Zinc Finger"/>
    <property type="match status" value="8"/>
</dbReference>
<evidence type="ECO:0000259" key="13">
    <source>
        <dbReference type="PROSITE" id="PS50157"/>
    </source>
</evidence>
<evidence type="ECO:0000313" key="15">
    <source>
        <dbReference type="EnsemblMetazoa" id="SCAU000239-PA"/>
    </source>
</evidence>
<evidence type="ECO:0000256" key="9">
    <source>
        <dbReference type="ARBA" id="ARBA00023242"/>
    </source>
</evidence>
<dbReference type="EnsemblMetazoa" id="SCAU000239-RA">
    <property type="protein sequence ID" value="SCAU000239-PA"/>
    <property type="gene ID" value="SCAU000239"/>
</dbReference>
<dbReference type="SMART" id="SM00355">
    <property type="entry name" value="ZnF_C2H2"/>
    <property type="match status" value="13"/>
</dbReference>
<evidence type="ECO:0000256" key="8">
    <source>
        <dbReference type="ARBA" id="ARBA00023163"/>
    </source>
</evidence>
<dbReference type="SUPFAM" id="SSF57716">
    <property type="entry name" value="Glucocorticoid receptor-like (DNA-binding domain)"/>
    <property type="match status" value="1"/>
</dbReference>
<dbReference type="VEuPathDB" id="VectorBase:SCAU000239"/>
<dbReference type="PANTHER" id="PTHR24404:SF114">
    <property type="entry name" value="KLUMPFUSS, ISOFORM B-RELATED"/>
    <property type="match status" value="1"/>
</dbReference>
<dbReference type="PROSITE" id="PS00028">
    <property type="entry name" value="ZINC_FINGER_C2H2_1"/>
    <property type="match status" value="12"/>
</dbReference>
<dbReference type="SUPFAM" id="SSF57667">
    <property type="entry name" value="beta-beta-alpha zinc fingers"/>
    <property type="match status" value="7"/>
</dbReference>
<feature type="domain" description="C2H2-type" evidence="13">
    <location>
        <begin position="375"/>
        <end position="403"/>
    </location>
</feature>
<dbReference type="OrthoDB" id="6077919at2759"/>
<dbReference type="GO" id="GO:0003700">
    <property type="term" value="F:DNA-binding transcription factor activity"/>
    <property type="evidence" value="ECO:0007669"/>
    <property type="project" value="TreeGrafter"/>
</dbReference>
<keyword evidence="5 11" id="KW-0862">Zinc</keyword>
<feature type="domain" description="C2H2-type" evidence="13">
    <location>
        <begin position="630"/>
        <end position="657"/>
    </location>
</feature>
<feature type="domain" description="C2H2-type" evidence="13">
    <location>
        <begin position="687"/>
        <end position="715"/>
    </location>
</feature>
<keyword evidence="16" id="KW-1185">Reference proteome</keyword>
<dbReference type="PANTHER" id="PTHR24404">
    <property type="entry name" value="ZINC FINGER PROTEIN"/>
    <property type="match status" value="1"/>
</dbReference>
<keyword evidence="6" id="KW-0805">Transcription regulation</keyword>
<dbReference type="FunFam" id="3.30.160.60:FF:001228">
    <property type="entry name" value="Zinc finger protein 236"/>
    <property type="match status" value="1"/>
</dbReference>
<feature type="domain" description="C2H2-type" evidence="13">
    <location>
        <begin position="460"/>
        <end position="488"/>
    </location>
</feature>
<feature type="binding site" evidence="11">
    <location>
        <position position="7"/>
    </location>
    <ligand>
        <name>Zn(2+)</name>
        <dbReference type="ChEBI" id="CHEBI:29105"/>
    </ligand>
</feature>
<dbReference type="FunFam" id="3.30.160.60:FF:000446">
    <property type="entry name" value="Zinc finger protein"/>
    <property type="match status" value="1"/>
</dbReference>
<evidence type="ECO:0000259" key="14">
    <source>
        <dbReference type="PROSITE" id="PS51915"/>
    </source>
</evidence>
<proteinExistence type="predicted"/>
<feature type="domain" description="C2H2-type" evidence="13">
    <location>
        <begin position="431"/>
        <end position="458"/>
    </location>
</feature>
<feature type="region of interest" description="Disordered" evidence="12">
    <location>
        <begin position="146"/>
        <end position="173"/>
    </location>
</feature>
<evidence type="ECO:0000256" key="1">
    <source>
        <dbReference type="ARBA" id="ARBA00004123"/>
    </source>
</evidence>
<evidence type="ECO:0000256" key="10">
    <source>
        <dbReference type="PROSITE-ProRule" id="PRU00042"/>
    </source>
</evidence>
<keyword evidence="3" id="KW-0677">Repeat</keyword>
<keyword evidence="9" id="KW-0539">Nucleus</keyword>
<dbReference type="GO" id="GO:0000978">
    <property type="term" value="F:RNA polymerase II cis-regulatory region sequence-specific DNA binding"/>
    <property type="evidence" value="ECO:0007669"/>
    <property type="project" value="TreeGrafter"/>
</dbReference>
<feature type="binding site" evidence="11">
    <location>
        <position position="4"/>
    </location>
    <ligand>
        <name>Zn(2+)</name>
        <dbReference type="ChEBI" id="CHEBI:29105"/>
    </ligand>
</feature>
<evidence type="ECO:0000313" key="16">
    <source>
        <dbReference type="Proteomes" id="UP000095300"/>
    </source>
</evidence>
<keyword evidence="7" id="KW-0238">DNA-binding</keyword>
<feature type="domain" description="C2H2-type" evidence="13">
    <location>
        <begin position="659"/>
        <end position="686"/>
    </location>
</feature>
<gene>
    <name evidence="15" type="primary">106081877</name>
</gene>
<feature type="domain" description="C2H2-type" evidence="13">
    <location>
        <begin position="573"/>
        <end position="600"/>
    </location>
</feature>
<dbReference type="InterPro" id="IPR050589">
    <property type="entry name" value="Ikaros_C2H2-ZF"/>
</dbReference>
<keyword evidence="4 10" id="KW-0863">Zinc-finger</keyword>
<keyword evidence="8" id="KW-0804">Transcription</keyword>
<evidence type="ECO:0000256" key="2">
    <source>
        <dbReference type="ARBA" id="ARBA00022723"/>
    </source>
</evidence>
<dbReference type="PROSITE" id="PS50157">
    <property type="entry name" value="ZINC_FINGER_C2H2_2"/>
    <property type="match status" value="10"/>
</dbReference>
<dbReference type="STRING" id="35570.A0A1I8NM72"/>
<dbReference type="Pfam" id="PF00096">
    <property type="entry name" value="zf-C2H2"/>
    <property type="match status" value="6"/>
</dbReference>
<evidence type="ECO:0000256" key="11">
    <source>
        <dbReference type="PROSITE-ProRule" id="PRU01263"/>
    </source>
</evidence>
<keyword evidence="2 11" id="KW-0479">Metal-binding</keyword>
<accession>A0A1I8NM72</accession>
<dbReference type="AlphaFoldDB" id="A0A1I8NM72"/>
<feature type="domain" description="C2H2-type" evidence="13">
    <location>
        <begin position="403"/>
        <end position="430"/>
    </location>
</feature>
<feature type="domain" description="ZAD" evidence="14">
    <location>
        <begin position="2"/>
        <end position="83"/>
    </location>
</feature>
<dbReference type="InterPro" id="IPR012934">
    <property type="entry name" value="Znf_AD"/>
</dbReference>
<feature type="domain" description="C2H2-type" evidence="13">
    <location>
        <begin position="602"/>
        <end position="629"/>
    </location>
</feature>
<feature type="domain" description="C2H2-type" evidence="13">
    <location>
        <begin position="347"/>
        <end position="371"/>
    </location>
</feature>
<feature type="binding site" evidence="11">
    <location>
        <position position="59"/>
    </location>
    <ligand>
        <name>Zn(2+)</name>
        <dbReference type="ChEBI" id="CHEBI:29105"/>
    </ligand>
</feature>
<dbReference type="InterPro" id="IPR036236">
    <property type="entry name" value="Znf_C2H2_sf"/>
</dbReference>
<sequence>METCRTCAKCDFDNPTQWLDLFNAQHWKPETERIHIELNTWKIKVSCNDGLPQKICTDCFSKFCTVSQFRLQCMEAQQILSNIFDKIDTQSIQEDNEVFEGFEQSSNGRDNDLAGNTTTALASHTAPTSHNDVVIIATEAAVANVVSPPEPPKKPIESILPKRNSKNDDPDASNGILHLNEERDNTEVSFKTMPNLNINDTAVLENRIEKTTFGEPNNFLSDSNDTSITNNELLPEDTNDLDENDLIEELIDELDIIEEADENYIENEDNQDQNQNNIYPNLEQTFQIPPNDNDNNEHNKIVSDNNLKISFECKYCYKWKNSGSENFHTQQELLAHITELHSSELPYNCPYCRVSFMDAASRTTHLKEVHSQKLYSCDTCGKKYADKFNLRNHVEKYHSGADFDCTLCAKSFCSSKSLNYHMKWHNPKEQLKCSYCDRLFINQRHLKVHEETHTGFRSQEVCSFCGKYFFHLKTLRWHIFRQHGGEKPYKCGRCTEVFTSYFEKRLHMLEYHLDNLTLIEKTECMLCHKRYENEHILKDHMLEDHKENKGAVKIANNKRVIMNKKPKSFTGLFQCEKCDKRFNMKSALERHMAVHSTEGRPHACPQCPKRFKRSQDMKWHLKTHSSEKPNICDICGKGFALKYVLTQHRRSHEVLEKNFTCSTCGRSYLFEKSLRLHERIHSGKTYYKCDLCSESFVTHIKFKWHMKKMHDEEDVAATNFNPHSNNNNTELPLDDLVNIVIT</sequence>
<dbReference type="InterPro" id="IPR013087">
    <property type="entry name" value="Znf_C2H2_type"/>
</dbReference>
<evidence type="ECO:0000256" key="12">
    <source>
        <dbReference type="SAM" id="MobiDB-lite"/>
    </source>
</evidence>
<evidence type="ECO:0000256" key="6">
    <source>
        <dbReference type="ARBA" id="ARBA00023015"/>
    </source>
</evidence>
<dbReference type="PROSITE" id="PS51915">
    <property type="entry name" value="ZAD"/>
    <property type="match status" value="1"/>
</dbReference>
<evidence type="ECO:0000256" key="5">
    <source>
        <dbReference type="ARBA" id="ARBA00022833"/>
    </source>
</evidence>
<evidence type="ECO:0000256" key="3">
    <source>
        <dbReference type="ARBA" id="ARBA00022737"/>
    </source>
</evidence>